<reference evidence="7 8" key="1">
    <citation type="submission" date="2025-04" db="UniProtKB">
        <authorList>
            <consortium name="RefSeq"/>
        </authorList>
    </citation>
    <scope>IDENTIFICATION</scope>
    <source>
        <tissue evidence="7 8">Whole sample</tissue>
    </source>
</reference>
<feature type="disulfide bond" evidence="3">
    <location>
        <begin position="130"/>
        <end position="139"/>
    </location>
</feature>
<dbReference type="SUPFAM" id="SSF48371">
    <property type="entry name" value="ARM repeat"/>
    <property type="match status" value="1"/>
</dbReference>
<dbReference type="AlphaFoldDB" id="A0A8B8CTL4"/>
<dbReference type="CDD" id="cd00054">
    <property type="entry name" value="EGF_CA"/>
    <property type="match status" value="1"/>
</dbReference>
<evidence type="ECO:0000313" key="7">
    <source>
        <dbReference type="RefSeq" id="XP_022319158.1"/>
    </source>
</evidence>
<dbReference type="InterPro" id="IPR009030">
    <property type="entry name" value="Growth_fac_rcpt_cys_sf"/>
</dbReference>
<sequence>MEDTQQICVADGADRKRDCFPAIKGRRLVWLSVVLGLIVVLALVISLPLALGRSDSTETTPESNEACPTGYTGQFCDQPECARMCHNGDCISPDTCKCALGWIGQQCQTAICETPCTDHGSCTSPGTCTCDVGWQGLTCEMPFSPGFQPRMLYIYNITLSFTMETDIEMRADGLKSHKGMESLNFLSNVNITFSVSSISRESNSSISVLKILNATCYSDLKNQTKNSTCDKESISSLLQIKVLFSQDLTTGKIVNIYYNVSTEHEAVFVSRILRFIDCEIQPWSEKTETFSTLDGQQITNLRTLSKSPSGMQCFDFQRTVTSEDMATDQEKKKVCMGRTGAPESIVMSEVFSIGKDMKLANDSADDINLSPLPSFKGQVTAIGSLISMSATTNADVNEELIYIQNMLSNEHVKFSSINELAAKKIRAQKGYKESNVYQDIDAFLNHPFPNRRLSLGLELAEKSNSAISVIKKMVFTKFDLDRESRSLLIAILGASNTFSGQKSLIEILDAKETVEGDHYIVLGSIAQLSNITEDIVSVVKEIMDTTMNEDLKTRSCLVLGVLGSKGLQHKIVPLLAKKLLSKDVSHIERCAIISALGNTHSQTALEPLSKVFKGNETYYKILSIRALRNVPGRESYDFVLERLQNTRNKKEAMQCIKTLGYKERWISQNDLSKIINIARESKDRDFVNGVKNLLSELKQRCNKEHHSDYYDIQMIKLDQVLGQTRIGKPNTYEVKRESQNFGAYFQIMIDSQVRGSEFDFNSNINLDVKLFRKRVNLITAGSANTLIDANNFMSSAFMTLTLFGREYDLFMKSWKFRLGLGLTAGDPCRADNGIIRNTLSEYFKFGDFSFMYGISGLASVNLEVGLSGSVSFGYGFNAIGNDGDRLPGQINVVAKPHANITVSFRTEVNAAVIRAGVRGDIEAITGNVQTNVAFNLPNQTFCNIVNVSANLLSGSVFINGEIGLWFFTKKFDYKLFDWGGVSISSKLSESFCCPRTFLTHGKDDVTPIGIISPYLHYNNRVTDFLMLINATYRCVQVNNTSHCPAGLIQRLLQENVYVLNISSSKKLNADNNLFFQMRIFPIIITGFGQWYGVNNNGELVAVDEIGQLTRVHWSVGNLLANLAYERKTTEFQRQNNIQKCIPSNRPSLFNIKVTNKVLDLRPYCSRLQAVCENIKMGKMYHNDVMIFTENSNIIDINSQEACSSYIRANGIRYPYYCEAYPFSFSLQGGKGATVIKANVMENNVKMAAVHAFIKEFNVKGGDAFVVVV</sequence>
<comment type="caution">
    <text evidence="3">Lacks conserved residue(s) required for the propagation of feature annotation.</text>
</comment>
<dbReference type="FunFam" id="2.10.25.10:FF:000020">
    <property type="entry name" value="Latent-transforming growth factor beta-binding protein 1"/>
    <property type="match status" value="1"/>
</dbReference>
<dbReference type="SMART" id="SM00181">
    <property type="entry name" value="EGF"/>
    <property type="match status" value="2"/>
</dbReference>
<dbReference type="InterPro" id="IPR000742">
    <property type="entry name" value="EGF"/>
</dbReference>
<organism evidence="6 7">
    <name type="scientific">Crassostrea virginica</name>
    <name type="common">Eastern oyster</name>
    <dbReference type="NCBI Taxonomy" id="6565"/>
    <lineage>
        <taxon>Eukaryota</taxon>
        <taxon>Metazoa</taxon>
        <taxon>Spiralia</taxon>
        <taxon>Lophotrochozoa</taxon>
        <taxon>Mollusca</taxon>
        <taxon>Bivalvia</taxon>
        <taxon>Autobranchia</taxon>
        <taxon>Pteriomorphia</taxon>
        <taxon>Ostreida</taxon>
        <taxon>Ostreoidea</taxon>
        <taxon>Ostreidae</taxon>
        <taxon>Crassostrea</taxon>
    </lineage>
</organism>
<gene>
    <name evidence="7 8" type="primary">LOC111121952</name>
</gene>
<dbReference type="RefSeq" id="XP_022319159.1">
    <property type="nucleotide sequence ID" value="XM_022463451.1"/>
</dbReference>
<evidence type="ECO:0000256" key="4">
    <source>
        <dbReference type="SAM" id="Phobius"/>
    </source>
</evidence>
<keyword evidence="1" id="KW-0732">Signal</keyword>
<dbReference type="SUPFAM" id="SSF57184">
    <property type="entry name" value="Growth factor receptor domain"/>
    <property type="match status" value="1"/>
</dbReference>
<evidence type="ECO:0000313" key="8">
    <source>
        <dbReference type="RefSeq" id="XP_022319159.1"/>
    </source>
</evidence>
<dbReference type="PROSITE" id="PS50026">
    <property type="entry name" value="EGF_3"/>
    <property type="match status" value="1"/>
</dbReference>
<evidence type="ECO:0000256" key="1">
    <source>
        <dbReference type="ARBA" id="ARBA00022729"/>
    </source>
</evidence>
<protein>
    <submittedName>
        <fullName evidence="7">Uncharacterized protein LOC111121952 isoform X1</fullName>
    </submittedName>
    <submittedName>
        <fullName evidence="8">Uncharacterized protein LOC111121952 isoform X2</fullName>
    </submittedName>
</protein>
<keyword evidence="4" id="KW-0472">Membrane</keyword>
<evidence type="ECO:0000259" key="5">
    <source>
        <dbReference type="PROSITE" id="PS50026"/>
    </source>
</evidence>
<keyword evidence="6" id="KW-1185">Reference proteome</keyword>
<dbReference type="Gene3D" id="2.10.25.10">
    <property type="entry name" value="Laminin"/>
    <property type="match status" value="1"/>
</dbReference>
<evidence type="ECO:0000313" key="6">
    <source>
        <dbReference type="Proteomes" id="UP000694844"/>
    </source>
</evidence>
<feature type="disulfide bond" evidence="3">
    <location>
        <begin position="112"/>
        <end position="122"/>
    </location>
</feature>
<keyword evidence="4" id="KW-0812">Transmembrane</keyword>
<dbReference type="PROSITE" id="PS00022">
    <property type="entry name" value="EGF_1"/>
    <property type="match status" value="1"/>
</dbReference>
<dbReference type="Proteomes" id="UP000694844">
    <property type="component" value="Chromosome 2"/>
</dbReference>
<keyword evidence="4" id="KW-1133">Transmembrane helix</keyword>
<dbReference type="GeneID" id="111121952"/>
<dbReference type="Gene3D" id="1.25.10.20">
    <property type="entry name" value="Vitellinogen, superhelical"/>
    <property type="match status" value="1"/>
</dbReference>
<dbReference type="InterPro" id="IPR050969">
    <property type="entry name" value="Dev_Signal_Modulators"/>
</dbReference>
<accession>A0A8B8CTL4</accession>
<feature type="transmembrane region" description="Helical" evidence="4">
    <location>
        <begin position="28"/>
        <end position="51"/>
    </location>
</feature>
<dbReference type="PROSITE" id="PS01186">
    <property type="entry name" value="EGF_2"/>
    <property type="match status" value="1"/>
</dbReference>
<dbReference type="KEGG" id="cvn:111121952"/>
<dbReference type="InterPro" id="IPR011030">
    <property type="entry name" value="Lipovitellin_superhlx_dom"/>
</dbReference>
<evidence type="ECO:0000256" key="2">
    <source>
        <dbReference type="ARBA" id="ARBA00023157"/>
    </source>
</evidence>
<keyword evidence="3" id="KW-0245">EGF-like domain</keyword>
<keyword evidence="2 3" id="KW-1015">Disulfide bond</keyword>
<name>A0A8B8CTL4_CRAVI</name>
<feature type="domain" description="EGF-like" evidence="5">
    <location>
        <begin position="108"/>
        <end position="140"/>
    </location>
</feature>
<dbReference type="PANTHER" id="PTHR14949">
    <property type="entry name" value="EGF-LIKE-DOMAIN, MULTIPLE 7, 8"/>
    <property type="match status" value="1"/>
</dbReference>
<evidence type="ECO:0000256" key="3">
    <source>
        <dbReference type="PROSITE-ProRule" id="PRU00076"/>
    </source>
</evidence>
<dbReference type="OrthoDB" id="6139286at2759"/>
<dbReference type="RefSeq" id="XP_022319158.1">
    <property type="nucleotide sequence ID" value="XM_022463450.1"/>
</dbReference>
<proteinExistence type="predicted"/>
<dbReference type="PANTHER" id="PTHR14949:SF56">
    <property type="entry name" value="EGF-LIKE-DOMAIN, MULTIPLE 7"/>
    <property type="match status" value="1"/>
</dbReference>
<dbReference type="InterPro" id="IPR016024">
    <property type="entry name" value="ARM-type_fold"/>
</dbReference>